<dbReference type="STRING" id="369723.Strop_4531"/>
<organism evidence="2 3">
    <name type="scientific">Salinispora tropica (strain ATCC BAA-916 / DSM 44818 / JCM 13857 / NBRC 105044 / CNB-440)</name>
    <dbReference type="NCBI Taxonomy" id="369723"/>
    <lineage>
        <taxon>Bacteria</taxon>
        <taxon>Bacillati</taxon>
        <taxon>Actinomycetota</taxon>
        <taxon>Actinomycetes</taxon>
        <taxon>Micromonosporales</taxon>
        <taxon>Micromonosporaceae</taxon>
        <taxon>Salinispora</taxon>
    </lineage>
</organism>
<keyword evidence="1" id="KW-0732">Signal</keyword>
<gene>
    <name evidence="2" type="ordered locus">Strop_4531</name>
</gene>
<dbReference type="InterPro" id="IPR014441">
    <property type="entry name" value="UCP006425_b-propeller"/>
</dbReference>
<dbReference type="PATRIC" id="fig|369723.5.peg.4685"/>
<dbReference type="PIRSF" id="PIRSF006425">
    <property type="entry name" value="UCP006425_WD40"/>
    <property type="match status" value="1"/>
</dbReference>
<dbReference type="eggNOG" id="COG4880">
    <property type="taxonomic scope" value="Bacteria"/>
</dbReference>
<feature type="chain" id="PRO_5002676792" description="Beta propeller domain" evidence="1">
    <location>
        <begin position="26"/>
        <end position="632"/>
    </location>
</feature>
<dbReference type="EMBL" id="CP000667">
    <property type="protein sequence ID" value="ABP56959.1"/>
    <property type="molecule type" value="Genomic_DNA"/>
</dbReference>
<reference evidence="3" key="1">
    <citation type="journal article" date="2007" name="Proc. Natl. Acad. Sci. U.S.A.">
        <title>Genome sequencing reveals complex secondary metabolome in the marine actinomycete Salinispora tropica.</title>
        <authorList>
            <person name="Udwary D.W."/>
            <person name="Zeigler L."/>
            <person name="Asolkar R.N."/>
            <person name="Singan V."/>
            <person name="Lapidus A."/>
            <person name="Fenical W."/>
            <person name="Jensen P.R."/>
            <person name="Moore B.S."/>
        </authorList>
    </citation>
    <scope>NUCLEOTIDE SEQUENCE [LARGE SCALE GENOMIC DNA]</scope>
    <source>
        <strain evidence="3">ATCC BAA-916 / DSM 44818 / CNB-440</strain>
    </source>
</reference>
<dbReference type="KEGG" id="stp:Strop_4531"/>
<dbReference type="InterPro" id="IPR019198">
    <property type="entry name" value="Beta_propeller_containing"/>
</dbReference>
<feature type="signal peptide" evidence="1">
    <location>
        <begin position="1"/>
        <end position="25"/>
    </location>
</feature>
<sequence length="632" mass="67432">MTVRRPTVVAGTLLALLLLAGSATATRTSAPSMTPSGPGSPLQLVSFDSCADALAELRATTAAAVRPWGLPTGGPMLQHRTAVDSPAATADLADSMSAEQHSVTNSYQPGVDEPDLVKTDGRRIITINQGVLRVVDPATNRFTGRLNISGPSHWGQYDLLLHGDHALVLTDAAPMVRPASDVAREETASEPARTSFRPEPVTARLLLVDLSGPPQVISTYEINGRTLDARQTGSTVRVVVQSYPRVTFPELPATADEAARQEANRATVAAAGIEAWLPAYEWTAGAEHGSDRVACDRLSRPHTGTGSAMLTVLSFDLTADRLTDGDPVSVAADADTVYSTGDSLYLASWRQLEEPPTPGRWPDQIGTSVTDIYQFDTTATGRPRYVAAGTVPGRLINQYALSQWQGHLRVATTTVGRDERGSESGVHVLRRQGAVLALTGAVTGLGPGEQIYSVRYLGDTAYVVTFRRTDPLYALDLSDHAAPRVTGELKITGYSAYLHPVAEGRLLGIGQEADLDGRIQGLQVSLFDVRDPAQPLRLDRWHRPHAWSAAEHDPHAFQYDASTGLLAVPVNAGLRLLRVSGDTLTDQGEVTHPDAGISRSLLVGDTLWTVSDAGLRATDPTTGQSLAWLPNS</sequence>
<keyword evidence="3" id="KW-1185">Reference proteome</keyword>
<dbReference type="Proteomes" id="UP000000235">
    <property type="component" value="Chromosome"/>
</dbReference>
<evidence type="ECO:0008006" key="4">
    <source>
        <dbReference type="Google" id="ProtNLM"/>
    </source>
</evidence>
<dbReference type="HOGENOM" id="CLU_015706_3_0_11"/>
<dbReference type="AlphaFoldDB" id="A4XDL4"/>
<evidence type="ECO:0000313" key="3">
    <source>
        <dbReference type="Proteomes" id="UP000000235"/>
    </source>
</evidence>
<evidence type="ECO:0000256" key="1">
    <source>
        <dbReference type="SAM" id="SignalP"/>
    </source>
</evidence>
<evidence type="ECO:0000313" key="2">
    <source>
        <dbReference type="EMBL" id="ABP56959.1"/>
    </source>
</evidence>
<dbReference type="RefSeq" id="WP_012015723.1">
    <property type="nucleotide sequence ID" value="NC_009380.1"/>
</dbReference>
<dbReference type="Pfam" id="PF09826">
    <property type="entry name" value="Beta_propel"/>
    <property type="match status" value="1"/>
</dbReference>
<protein>
    <recommendedName>
        <fullName evidence="4">Beta propeller domain</fullName>
    </recommendedName>
</protein>
<accession>A4XDL4</accession>
<name>A4XDL4_SALTO</name>
<proteinExistence type="predicted"/>